<reference evidence="3" key="1">
    <citation type="submission" date="2019-04" db="EMBL/GenBank/DDBJ databases">
        <title>Friends and foes A comparative genomics studyof 23 Aspergillus species from section Flavi.</title>
        <authorList>
            <consortium name="DOE Joint Genome Institute"/>
            <person name="Kjaerbolling I."/>
            <person name="Vesth T."/>
            <person name="Frisvad J.C."/>
            <person name="Nybo J.L."/>
            <person name="Theobald S."/>
            <person name="Kildgaard S."/>
            <person name="Isbrandt T."/>
            <person name="Kuo A."/>
            <person name="Sato A."/>
            <person name="Lyhne E.K."/>
            <person name="Kogle M.E."/>
            <person name="Wiebenga A."/>
            <person name="Kun R.S."/>
            <person name="Lubbers R.J."/>
            <person name="Makela M.R."/>
            <person name="Barry K."/>
            <person name="Chovatia M."/>
            <person name="Clum A."/>
            <person name="Daum C."/>
            <person name="Haridas S."/>
            <person name="He G."/>
            <person name="LaButti K."/>
            <person name="Lipzen A."/>
            <person name="Mondo S."/>
            <person name="Riley R."/>
            <person name="Salamov A."/>
            <person name="Simmons B.A."/>
            <person name="Magnuson J.K."/>
            <person name="Henrissat B."/>
            <person name="Mortensen U.H."/>
            <person name="Larsen T.O."/>
            <person name="Devries R.P."/>
            <person name="Grigoriev I.V."/>
            <person name="Machida M."/>
            <person name="Baker S.E."/>
            <person name="Andersen M.R."/>
        </authorList>
    </citation>
    <scope>NUCLEOTIDE SEQUENCE [LARGE SCALE GENOMIC DNA]</scope>
    <source>
        <strain evidence="3">CBS 130017</strain>
    </source>
</reference>
<dbReference type="EMBL" id="ML741811">
    <property type="protein sequence ID" value="KAE8325105.1"/>
    <property type="molecule type" value="Genomic_DNA"/>
</dbReference>
<keyword evidence="1" id="KW-0732">Signal</keyword>
<proteinExistence type="predicted"/>
<evidence type="ECO:0000313" key="3">
    <source>
        <dbReference type="Proteomes" id="UP000325945"/>
    </source>
</evidence>
<protein>
    <submittedName>
        <fullName evidence="2">Uncharacterized protein</fullName>
    </submittedName>
</protein>
<feature type="chain" id="PRO_5024883996" evidence="1">
    <location>
        <begin position="18"/>
        <end position="130"/>
    </location>
</feature>
<feature type="signal peptide" evidence="1">
    <location>
        <begin position="1"/>
        <end position="17"/>
    </location>
</feature>
<dbReference type="AlphaFoldDB" id="A0A5N6WW08"/>
<organism evidence="2 3">
    <name type="scientific">Aspergillus sergii</name>
    <dbReference type="NCBI Taxonomy" id="1034303"/>
    <lineage>
        <taxon>Eukaryota</taxon>
        <taxon>Fungi</taxon>
        <taxon>Dikarya</taxon>
        <taxon>Ascomycota</taxon>
        <taxon>Pezizomycotina</taxon>
        <taxon>Eurotiomycetes</taxon>
        <taxon>Eurotiomycetidae</taxon>
        <taxon>Eurotiales</taxon>
        <taxon>Aspergillaceae</taxon>
        <taxon>Aspergillus</taxon>
        <taxon>Aspergillus subgen. Circumdati</taxon>
    </lineage>
</organism>
<evidence type="ECO:0000256" key="1">
    <source>
        <dbReference type="SAM" id="SignalP"/>
    </source>
</evidence>
<accession>A0A5N6WW08</accession>
<keyword evidence="3" id="KW-1185">Reference proteome</keyword>
<name>A0A5N6WW08_9EURO</name>
<sequence>MKFQALFSLAAAGLAFANPIHNLESRGDDFTDCITTVVDKAVSGACETVPGACSGLDVFASCITKATPKITDLEDLGQRRSELLNSLNSCGQDLREGVKNAGVSENDLNTLQVSLSDLATDSVNSCFSRQ</sequence>
<dbReference type="Proteomes" id="UP000325945">
    <property type="component" value="Unassembled WGS sequence"/>
</dbReference>
<evidence type="ECO:0000313" key="2">
    <source>
        <dbReference type="EMBL" id="KAE8325105.1"/>
    </source>
</evidence>
<gene>
    <name evidence="2" type="ORF">BDV39DRAFT_207229</name>
</gene>